<gene>
    <name evidence="3" type="ORF">KSF_001120</name>
</gene>
<dbReference type="Proteomes" id="UP000597444">
    <property type="component" value="Unassembled WGS sequence"/>
</dbReference>
<dbReference type="GO" id="GO:0016209">
    <property type="term" value="F:antioxidant activity"/>
    <property type="evidence" value="ECO:0007669"/>
    <property type="project" value="InterPro"/>
</dbReference>
<sequence length="187" mass="20336">METVLIVSSALLWMVLICNVLLTLALVRNANKAPKAKPVSVPEGLKEGTEAPAFSAQSLDETTVTLDDYHNKAALFVFIAPHCGACENILPSLKTLGSQMKETELVLVSDSGIGETRDLAKEHDITLPLLSAPRRKNPFFTDYKVHGTPTYYLINAQSQIQAAGNPHENNMPWKQLVVSLTEQAAPA</sequence>
<accession>A0A8J3IF60</accession>
<dbReference type="Pfam" id="PF00578">
    <property type="entry name" value="AhpC-TSA"/>
    <property type="match status" value="1"/>
</dbReference>
<dbReference type="Gene3D" id="3.40.30.10">
    <property type="entry name" value="Glutaredoxin"/>
    <property type="match status" value="1"/>
</dbReference>
<feature type="domain" description="Thioredoxin" evidence="2">
    <location>
        <begin position="45"/>
        <end position="186"/>
    </location>
</feature>
<evidence type="ECO:0000313" key="3">
    <source>
        <dbReference type="EMBL" id="GHO90064.1"/>
    </source>
</evidence>
<dbReference type="InterPro" id="IPR036249">
    <property type="entry name" value="Thioredoxin-like_sf"/>
</dbReference>
<dbReference type="PANTHER" id="PTHR42852">
    <property type="entry name" value="THIOL:DISULFIDE INTERCHANGE PROTEIN DSBE"/>
    <property type="match status" value="1"/>
</dbReference>
<keyword evidence="1" id="KW-0472">Membrane</keyword>
<dbReference type="AlphaFoldDB" id="A0A8J3IF60"/>
<dbReference type="RefSeq" id="WP_220201071.1">
    <property type="nucleotide sequence ID" value="NZ_BNJK01000001.1"/>
</dbReference>
<keyword evidence="1" id="KW-1133">Transmembrane helix</keyword>
<reference evidence="3" key="1">
    <citation type="submission" date="2020-10" db="EMBL/GenBank/DDBJ databases">
        <title>Taxonomic study of unclassified bacteria belonging to the class Ktedonobacteria.</title>
        <authorList>
            <person name="Yabe S."/>
            <person name="Wang C.M."/>
            <person name="Zheng Y."/>
            <person name="Sakai Y."/>
            <person name="Cavaletti L."/>
            <person name="Monciardini P."/>
            <person name="Donadio S."/>
        </authorList>
    </citation>
    <scope>NUCLEOTIDE SEQUENCE</scope>
    <source>
        <strain evidence="3">ID150040</strain>
    </source>
</reference>
<protein>
    <recommendedName>
        <fullName evidence="2">Thioredoxin domain-containing protein</fullName>
    </recommendedName>
</protein>
<evidence type="ECO:0000259" key="2">
    <source>
        <dbReference type="PROSITE" id="PS51352"/>
    </source>
</evidence>
<dbReference type="InterPro" id="IPR000866">
    <property type="entry name" value="AhpC/TSA"/>
</dbReference>
<evidence type="ECO:0000313" key="4">
    <source>
        <dbReference type="Proteomes" id="UP000597444"/>
    </source>
</evidence>
<dbReference type="GO" id="GO:0016491">
    <property type="term" value="F:oxidoreductase activity"/>
    <property type="evidence" value="ECO:0007669"/>
    <property type="project" value="InterPro"/>
</dbReference>
<organism evidence="3 4">
    <name type="scientific">Reticulibacter mediterranei</name>
    <dbReference type="NCBI Taxonomy" id="2778369"/>
    <lineage>
        <taxon>Bacteria</taxon>
        <taxon>Bacillati</taxon>
        <taxon>Chloroflexota</taxon>
        <taxon>Ktedonobacteria</taxon>
        <taxon>Ktedonobacterales</taxon>
        <taxon>Reticulibacteraceae</taxon>
        <taxon>Reticulibacter</taxon>
    </lineage>
</organism>
<dbReference type="SUPFAM" id="SSF52833">
    <property type="entry name" value="Thioredoxin-like"/>
    <property type="match status" value="1"/>
</dbReference>
<keyword evidence="1" id="KW-0812">Transmembrane</keyword>
<dbReference type="EMBL" id="BNJK01000001">
    <property type="protein sequence ID" value="GHO90064.1"/>
    <property type="molecule type" value="Genomic_DNA"/>
</dbReference>
<dbReference type="CDD" id="cd02966">
    <property type="entry name" value="TlpA_like_family"/>
    <property type="match status" value="1"/>
</dbReference>
<dbReference type="InterPro" id="IPR050553">
    <property type="entry name" value="Thioredoxin_ResA/DsbE_sf"/>
</dbReference>
<feature type="transmembrane region" description="Helical" evidence="1">
    <location>
        <begin position="6"/>
        <end position="27"/>
    </location>
</feature>
<dbReference type="PANTHER" id="PTHR42852:SF13">
    <property type="entry name" value="PROTEIN DIPZ"/>
    <property type="match status" value="1"/>
</dbReference>
<dbReference type="PROSITE" id="PS51352">
    <property type="entry name" value="THIOREDOXIN_2"/>
    <property type="match status" value="1"/>
</dbReference>
<name>A0A8J3IF60_9CHLR</name>
<comment type="caution">
    <text evidence="3">The sequence shown here is derived from an EMBL/GenBank/DDBJ whole genome shotgun (WGS) entry which is preliminary data.</text>
</comment>
<keyword evidence="4" id="KW-1185">Reference proteome</keyword>
<evidence type="ECO:0000256" key="1">
    <source>
        <dbReference type="SAM" id="Phobius"/>
    </source>
</evidence>
<proteinExistence type="predicted"/>
<dbReference type="InterPro" id="IPR013766">
    <property type="entry name" value="Thioredoxin_domain"/>
</dbReference>